<feature type="transmembrane region" description="Helical" evidence="8">
    <location>
        <begin position="162"/>
        <end position="179"/>
    </location>
</feature>
<dbReference type="STRING" id="585034.ECIAI1_1904"/>
<feature type="transmembrane region" description="Helical" evidence="8">
    <location>
        <begin position="351"/>
        <end position="371"/>
    </location>
</feature>
<evidence type="ECO:0000256" key="8">
    <source>
        <dbReference type="SAM" id="Phobius"/>
    </source>
</evidence>
<evidence type="ECO:0000256" key="2">
    <source>
        <dbReference type="ARBA" id="ARBA00007555"/>
    </source>
</evidence>
<name>A0A2X1KS08_ECOLX</name>
<evidence type="ECO:0000256" key="1">
    <source>
        <dbReference type="ARBA" id="ARBA00004429"/>
    </source>
</evidence>
<keyword evidence="4" id="KW-0997">Cell inner membrane</keyword>
<comment type="subcellular location">
    <subcellularLocation>
        <location evidence="1">Cell inner membrane</location>
        <topology evidence="1">Multi-pass membrane protein</topology>
    </subcellularLocation>
</comment>
<dbReference type="Pfam" id="PF04403">
    <property type="entry name" value="PqiA"/>
    <property type="match status" value="2"/>
</dbReference>
<evidence type="ECO:0000256" key="3">
    <source>
        <dbReference type="ARBA" id="ARBA00022475"/>
    </source>
</evidence>
<evidence type="ECO:0000313" key="9">
    <source>
        <dbReference type="EMBL" id="SPW62891.1"/>
    </source>
</evidence>
<feature type="transmembrane region" description="Helical" evidence="8">
    <location>
        <begin position="266"/>
        <end position="291"/>
    </location>
</feature>
<dbReference type="NCBIfam" id="TIGR00155">
    <property type="entry name" value="pqiA_fam"/>
    <property type="match status" value="1"/>
</dbReference>
<comment type="similarity">
    <text evidence="2">Belongs to the PqiA family.</text>
</comment>
<reference evidence="9 10" key="1">
    <citation type="submission" date="2018-06" db="EMBL/GenBank/DDBJ databases">
        <authorList>
            <consortium name="Pathogen Informatics"/>
            <person name="Doyle S."/>
        </authorList>
    </citation>
    <scope>NUCLEOTIDE SEQUENCE [LARGE SCALE GENOMIC DNA]</scope>
    <source>
        <strain evidence="9 10">NCTC8009</strain>
    </source>
</reference>
<evidence type="ECO:0000256" key="6">
    <source>
        <dbReference type="ARBA" id="ARBA00022989"/>
    </source>
</evidence>
<keyword evidence="3" id="KW-1003">Cell membrane</keyword>
<feature type="transmembrane region" description="Helical" evidence="8">
    <location>
        <begin position="66"/>
        <end position="84"/>
    </location>
</feature>
<feature type="transmembrane region" description="Helical" evidence="8">
    <location>
        <begin position="311"/>
        <end position="339"/>
    </location>
</feature>
<dbReference type="InterPro" id="IPR007498">
    <property type="entry name" value="PqiA-like"/>
</dbReference>
<accession>A0A2X1KS08</accession>
<feature type="transmembrane region" description="Helical" evidence="8">
    <location>
        <begin position="185"/>
        <end position="208"/>
    </location>
</feature>
<gene>
    <name evidence="9" type="primary">yebS_1</name>
    <name evidence="9" type="ORF">NCTC8009_00235</name>
</gene>
<dbReference type="AlphaFoldDB" id="A0A2X1KS08"/>
<keyword evidence="6 8" id="KW-1133">Transmembrane helix</keyword>
<keyword evidence="5 8" id="KW-0812">Transmembrane</keyword>
<keyword evidence="7 8" id="KW-0472">Membrane</keyword>
<dbReference type="PANTHER" id="PTHR30462">
    <property type="entry name" value="INTERMEMBRANE TRANSPORT PROTEIN PQIB-RELATED"/>
    <property type="match status" value="1"/>
</dbReference>
<feature type="transmembrane region" description="Helical" evidence="8">
    <location>
        <begin position="119"/>
        <end position="141"/>
    </location>
</feature>
<sequence length="400" mass="45148">MALNTPQITPTKKITVRAIGEELPRGDYQRCPQCDMLFSLPEINSHQSAYCPRCQAKIRDGRDWSLTRLAAMAFTMLLLMPFAWGEPLLHIWLLGIRIDANVMQGIWQMTKQGDTITGAMVFFCVIGAPLILVSSIAYLWFGNRLGMNLRPVLLMLERLKEWVMLDIYLVGIGVASIKVQDYAHIQAGVGLFSFVALVILTTVTLSHLNVEELWERFYPQRPATRRDEKLRVCLGCHFTGYPDQRGRCPRCHIPLRLRRRHSLQKCWAALLASIVLLLPANLLPISIIYLNGGRQEDTILSGIMSLASSNIAVAGIVFIASILVPFTKVIVMFTLLLSIHFKCQQGLRTRILLLRMVTWIGRWSMLDLFVISLTMSLINRDQILAFTMGPAAFYFGAAVI</sequence>
<evidence type="ECO:0000256" key="7">
    <source>
        <dbReference type="ARBA" id="ARBA00023136"/>
    </source>
</evidence>
<dbReference type="EMBL" id="UARW01000003">
    <property type="protein sequence ID" value="SPW62891.1"/>
    <property type="molecule type" value="Genomic_DNA"/>
</dbReference>
<dbReference type="PANTHER" id="PTHR30462:SF1">
    <property type="entry name" value="INTERMEMBRANE TRANSPORT PROTEIN YEBS"/>
    <property type="match status" value="1"/>
</dbReference>
<organism evidence="9 10">
    <name type="scientific">Escherichia coli</name>
    <dbReference type="NCBI Taxonomy" id="562"/>
    <lineage>
        <taxon>Bacteria</taxon>
        <taxon>Pseudomonadati</taxon>
        <taxon>Pseudomonadota</taxon>
        <taxon>Gammaproteobacteria</taxon>
        <taxon>Enterobacterales</taxon>
        <taxon>Enterobacteriaceae</taxon>
        <taxon>Escherichia</taxon>
    </lineage>
</organism>
<evidence type="ECO:0000256" key="4">
    <source>
        <dbReference type="ARBA" id="ARBA00022519"/>
    </source>
</evidence>
<dbReference type="GO" id="GO:0005886">
    <property type="term" value="C:plasma membrane"/>
    <property type="evidence" value="ECO:0007669"/>
    <property type="project" value="UniProtKB-SubCell"/>
</dbReference>
<dbReference type="InterPro" id="IPR051800">
    <property type="entry name" value="PqiA-PqiB_transport"/>
</dbReference>
<evidence type="ECO:0000256" key="5">
    <source>
        <dbReference type="ARBA" id="ARBA00022692"/>
    </source>
</evidence>
<dbReference type="InterPro" id="IPR005219">
    <property type="entry name" value="PqiA-like_proteobact"/>
</dbReference>
<proteinExistence type="inferred from homology"/>
<evidence type="ECO:0000313" key="10">
    <source>
        <dbReference type="Proteomes" id="UP000250991"/>
    </source>
</evidence>
<feature type="transmembrane region" description="Helical" evidence="8">
    <location>
        <begin position="383"/>
        <end position="399"/>
    </location>
</feature>
<protein>
    <submittedName>
        <fullName evidence="9">Inner membrane protein</fullName>
    </submittedName>
</protein>
<dbReference type="Proteomes" id="UP000250991">
    <property type="component" value="Unassembled WGS sequence"/>
</dbReference>